<dbReference type="PROSITE" id="PS50086">
    <property type="entry name" value="TBC_RABGAP"/>
    <property type="match status" value="1"/>
</dbReference>
<proteinExistence type="predicted"/>
<dbReference type="SUPFAM" id="SSF50729">
    <property type="entry name" value="PH domain-like"/>
    <property type="match status" value="1"/>
</dbReference>
<feature type="domain" description="PH" evidence="3">
    <location>
        <begin position="10"/>
        <end position="112"/>
    </location>
</feature>
<protein>
    <recommendedName>
        <fullName evidence="7">Rab-GAP TBC domain-containing protein</fullName>
    </recommendedName>
</protein>
<dbReference type="InterPro" id="IPR035969">
    <property type="entry name" value="Rab-GAP_TBC_sf"/>
</dbReference>
<feature type="coiled-coil region" evidence="1">
    <location>
        <begin position="271"/>
        <end position="360"/>
    </location>
</feature>
<evidence type="ECO:0000259" key="3">
    <source>
        <dbReference type="PROSITE" id="PS50003"/>
    </source>
</evidence>
<gene>
    <name evidence="5" type="ORF">QR680_018583</name>
</gene>
<dbReference type="SUPFAM" id="SSF47923">
    <property type="entry name" value="Ypt/Rab-GAP domain of gyp1p"/>
    <property type="match status" value="1"/>
</dbReference>
<keyword evidence="6" id="KW-1185">Reference proteome</keyword>
<dbReference type="Proteomes" id="UP001175271">
    <property type="component" value="Unassembled WGS sequence"/>
</dbReference>
<evidence type="ECO:0000259" key="4">
    <source>
        <dbReference type="PROSITE" id="PS50086"/>
    </source>
</evidence>
<dbReference type="AlphaFoldDB" id="A0AA39LQK1"/>
<evidence type="ECO:0000313" key="6">
    <source>
        <dbReference type="Proteomes" id="UP001175271"/>
    </source>
</evidence>
<dbReference type="InterPro" id="IPR001849">
    <property type="entry name" value="PH_domain"/>
</dbReference>
<keyword evidence="1" id="KW-0175">Coiled coil</keyword>
<feature type="domain" description="Rab-GAP TBC" evidence="4">
    <location>
        <begin position="490"/>
        <end position="689"/>
    </location>
</feature>
<dbReference type="Gene3D" id="1.10.8.270">
    <property type="entry name" value="putative rabgap domain of human tbc1 domain family member 14 like domains"/>
    <property type="match status" value="1"/>
</dbReference>
<dbReference type="SMART" id="SM00233">
    <property type="entry name" value="PH"/>
    <property type="match status" value="1"/>
</dbReference>
<dbReference type="PROSITE" id="PS50003">
    <property type="entry name" value="PH_DOMAIN"/>
    <property type="match status" value="1"/>
</dbReference>
<dbReference type="Gene3D" id="2.30.29.30">
    <property type="entry name" value="Pleckstrin-homology domain (PH domain)/Phosphotyrosine-binding domain (PTB)"/>
    <property type="match status" value="1"/>
</dbReference>
<dbReference type="InterPro" id="IPR011993">
    <property type="entry name" value="PH-like_dom_sf"/>
</dbReference>
<name>A0AA39LQK1_9BILA</name>
<dbReference type="Pfam" id="PF00169">
    <property type="entry name" value="PH"/>
    <property type="match status" value="1"/>
</dbReference>
<evidence type="ECO:0000256" key="1">
    <source>
        <dbReference type="SAM" id="Coils"/>
    </source>
</evidence>
<dbReference type="EMBL" id="JAUCMV010000004">
    <property type="protein sequence ID" value="KAK0406456.1"/>
    <property type="molecule type" value="Genomic_DNA"/>
</dbReference>
<dbReference type="Pfam" id="PF00566">
    <property type="entry name" value="RabGAP-TBC"/>
    <property type="match status" value="1"/>
</dbReference>
<dbReference type="InterPro" id="IPR000195">
    <property type="entry name" value="Rab-GAP-TBC_dom"/>
</dbReference>
<dbReference type="FunFam" id="1.10.8.270:FF:000026">
    <property type="entry name" value="TBC (Tre-2/Bub2/Cdc16) domain family"/>
    <property type="match status" value="1"/>
</dbReference>
<evidence type="ECO:0008006" key="7">
    <source>
        <dbReference type="Google" id="ProtNLM"/>
    </source>
</evidence>
<evidence type="ECO:0000256" key="2">
    <source>
        <dbReference type="SAM" id="MobiDB-lite"/>
    </source>
</evidence>
<dbReference type="Gene3D" id="1.10.10.2750">
    <property type="match status" value="1"/>
</dbReference>
<comment type="caution">
    <text evidence="5">The sequence shown here is derived from an EMBL/GenBank/DDBJ whole genome shotgun (WGS) entry which is preliminary data.</text>
</comment>
<dbReference type="InterPro" id="IPR050302">
    <property type="entry name" value="Rab_GAP_TBC_domain"/>
</dbReference>
<feature type="compositionally biased region" description="Polar residues" evidence="2">
    <location>
        <begin position="119"/>
        <end position="130"/>
    </location>
</feature>
<dbReference type="PANTHER" id="PTHR47219:SF20">
    <property type="entry name" value="TBC1 DOMAIN FAMILY MEMBER 2B"/>
    <property type="match status" value="1"/>
</dbReference>
<evidence type="ECO:0000313" key="5">
    <source>
        <dbReference type="EMBL" id="KAK0406456.1"/>
    </source>
</evidence>
<dbReference type="GO" id="GO:0031267">
    <property type="term" value="F:small GTPase binding"/>
    <property type="evidence" value="ECO:0007669"/>
    <property type="project" value="TreeGrafter"/>
</dbReference>
<dbReference type="SMART" id="SM00164">
    <property type="entry name" value="TBC"/>
    <property type="match status" value="1"/>
</dbReference>
<organism evidence="5 6">
    <name type="scientific">Steinernema hermaphroditum</name>
    <dbReference type="NCBI Taxonomy" id="289476"/>
    <lineage>
        <taxon>Eukaryota</taxon>
        <taxon>Metazoa</taxon>
        <taxon>Ecdysozoa</taxon>
        <taxon>Nematoda</taxon>
        <taxon>Chromadorea</taxon>
        <taxon>Rhabditida</taxon>
        <taxon>Tylenchina</taxon>
        <taxon>Panagrolaimomorpha</taxon>
        <taxon>Strongyloidoidea</taxon>
        <taxon>Steinernematidae</taxon>
        <taxon>Steinernema</taxon>
    </lineage>
</organism>
<sequence length="708" mass="81246">MAAGVSDQGWYSLEGVLYMKTSGGLNYLIPKKKLYFALNECENSLVYYKDKTDFYKKKDKQGAINLANSACTLVENNRKGFVIHADAKRYEFEGENESSADCWLHALRHRKETDINDNVRFTSPRTSHSQSDSDEESGILSPAHLANGQATFHRAVSKMDSDSGTSTEPSSTNPPPRPSLDGPNGAATSEEEPVPGWLDHWVSGWVNEQPYMAAIDEELPLCENEEKGEERRGSASTYDSQKRSSMCSTDIYMCDELHRLRIVDSRQKQKIHQLTADRTELQMEVERLRQRCKDDFEQRENEVLSVMNDTNKTTLVVQNRFLNSEVVRLNERCQAAEKKLSEFNKKMASLEMEMQEFKREYVYLLQSCIRIPINEHTTGDVVQVKLFGGNLHERRVRKLLEMARVQDPTLPTFESVCNPQSFHVDEYGFRYTFEDVSLALHYICTQLHNHYQSQLESHKNHKRRWKIILDESSDSKINNTHETRGLCRAGIPRSLRSTIWRILIHQQVADLKAKFGKYYYRNLCSSQGTPADRHYCANHQKQVTLDLLRTMPNNVHFMSATCKGVTQLQTVLRAYCLHNGSIGYCQGMNFIAATCLLFVGPEDTFWFLIAITERYFDRSYFDQSLTGAQADQEVLKELVELKFPKLARHLEMCDIDLTTVTLNWFLALFFDAVPFLMEPVVGVRVEPDDPDVWESVEVGFDAVGEPPT</sequence>
<dbReference type="CDD" id="cd00821">
    <property type="entry name" value="PH"/>
    <property type="match status" value="1"/>
</dbReference>
<dbReference type="GO" id="GO:0005096">
    <property type="term" value="F:GTPase activator activity"/>
    <property type="evidence" value="ECO:0007669"/>
    <property type="project" value="TreeGrafter"/>
</dbReference>
<reference evidence="5" key="1">
    <citation type="submission" date="2023-06" db="EMBL/GenBank/DDBJ databases">
        <title>Genomic analysis of the entomopathogenic nematode Steinernema hermaphroditum.</title>
        <authorList>
            <person name="Schwarz E.M."/>
            <person name="Heppert J.K."/>
            <person name="Baniya A."/>
            <person name="Schwartz H.T."/>
            <person name="Tan C.-H."/>
            <person name="Antoshechkin I."/>
            <person name="Sternberg P.W."/>
            <person name="Goodrich-Blair H."/>
            <person name="Dillman A.R."/>
        </authorList>
    </citation>
    <scope>NUCLEOTIDE SEQUENCE</scope>
    <source>
        <strain evidence="5">PS9179</strain>
        <tissue evidence="5">Whole animal</tissue>
    </source>
</reference>
<dbReference type="Gene3D" id="1.10.472.80">
    <property type="entry name" value="Ypt/Rab-GAP domain of gyp1p, domain 3"/>
    <property type="match status" value="1"/>
</dbReference>
<accession>A0AA39LQK1</accession>
<feature type="region of interest" description="Disordered" evidence="2">
    <location>
        <begin position="117"/>
        <end position="139"/>
    </location>
</feature>
<dbReference type="PANTHER" id="PTHR47219">
    <property type="entry name" value="RAB GTPASE-ACTIVATING PROTEIN 1-LIKE"/>
    <property type="match status" value="1"/>
</dbReference>
<feature type="region of interest" description="Disordered" evidence="2">
    <location>
        <begin position="156"/>
        <end position="194"/>
    </location>
</feature>